<dbReference type="EMBL" id="FNIW01000024">
    <property type="protein sequence ID" value="SDO52300.1"/>
    <property type="molecule type" value="Genomic_DNA"/>
</dbReference>
<evidence type="ECO:0000313" key="1">
    <source>
        <dbReference type="EMBL" id="SDO52300.1"/>
    </source>
</evidence>
<comment type="caution">
    <text evidence="1">The sequence shown here is derived from an EMBL/GenBank/DDBJ whole genome shotgun (WGS) entry which is preliminary data.</text>
</comment>
<sequence>MKKCYSSRELIQILIKDYDDIYYYSSAAVGS</sequence>
<gene>
    <name evidence="1" type="ORF">SAMN04487900_1247</name>
</gene>
<evidence type="ECO:0000313" key="2">
    <source>
        <dbReference type="Proteomes" id="UP000199134"/>
    </source>
</evidence>
<name>A0A1H0K995_9BACT</name>
<proteinExistence type="predicted"/>
<protein>
    <submittedName>
        <fullName evidence="1">Uncharacterized protein</fullName>
    </submittedName>
</protein>
<accession>A0A1H0K995</accession>
<organism evidence="1 2">
    <name type="scientific">Prevotella communis</name>
    <dbReference type="NCBI Taxonomy" id="2913614"/>
    <lineage>
        <taxon>Bacteria</taxon>
        <taxon>Pseudomonadati</taxon>
        <taxon>Bacteroidota</taxon>
        <taxon>Bacteroidia</taxon>
        <taxon>Bacteroidales</taxon>
        <taxon>Prevotellaceae</taxon>
        <taxon>Prevotella</taxon>
    </lineage>
</organism>
<dbReference type="Proteomes" id="UP000199134">
    <property type="component" value="Unassembled WGS sequence"/>
</dbReference>
<dbReference type="AlphaFoldDB" id="A0A1H0K995"/>
<reference evidence="2" key="1">
    <citation type="submission" date="2016-10" db="EMBL/GenBank/DDBJ databases">
        <authorList>
            <person name="de Groot N.N."/>
        </authorList>
    </citation>
    <scope>NUCLEOTIDE SEQUENCE [LARGE SCALE GENOMIC DNA]</scope>
    <source>
        <strain evidence="2">BP1-145</strain>
    </source>
</reference>